<proteinExistence type="predicted"/>
<sequence length="205" mass="22718">MLALLLLQVAAPQTAVDAERAFNAAAQEKGQWTAFRDYAAADATMFVPQPVKAQGWLKDREDPPKSVEWWPTESYVSCDGKLAVNTGGAHWPSGAVSYFTTVWRREADGSWKWIVDGGDALKVARERPAKPKVKRPSCRRLPSGDDGRIPIGPHLTEDGEGTSPDRSLLWEWHVMPDGHRTFLTHLWDGDGYEIVLLDDIAAPAK</sequence>
<name>A0A2K8MMW1_9SPHN</name>
<organism evidence="2 3">
    <name type="scientific">Sphingomonas psychrotolerans</name>
    <dbReference type="NCBI Taxonomy" id="1327635"/>
    <lineage>
        <taxon>Bacteria</taxon>
        <taxon>Pseudomonadati</taxon>
        <taxon>Pseudomonadota</taxon>
        <taxon>Alphaproteobacteria</taxon>
        <taxon>Sphingomonadales</taxon>
        <taxon>Sphingomonadaceae</taxon>
        <taxon>Sphingomonas</taxon>
    </lineage>
</organism>
<dbReference type="Gene3D" id="3.10.450.50">
    <property type="match status" value="1"/>
</dbReference>
<reference evidence="2 3" key="1">
    <citation type="submission" date="2017-11" db="EMBL/GenBank/DDBJ databases">
        <title>Complete genome sequence of Sphingomonas sp. Strain Cra20, a psychrotolerant potential plant growth promoting rhizobacteria.</title>
        <authorList>
            <person name="Luo Y."/>
        </authorList>
    </citation>
    <scope>NUCLEOTIDE SEQUENCE [LARGE SCALE GENOMIC DNA]</scope>
    <source>
        <strain evidence="2 3">Cra20</strain>
    </source>
</reference>
<evidence type="ECO:0008006" key="4">
    <source>
        <dbReference type="Google" id="ProtNLM"/>
    </source>
</evidence>
<dbReference type="OrthoDB" id="7201546at2"/>
<feature type="region of interest" description="Disordered" evidence="1">
    <location>
        <begin position="127"/>
        <end position="162"/>
    </location>
</feature>
<dbReference type="SUPFAM" id="SSF54427">
    <property type="entry name" value="NTF2-like"/>
    <property type="match status" value="1"/>
</dbReference>
<accession>A0A2K8MMW1</accession>
<dbReference type="InterPro" id="IPR032710">
    <property type="entry name" value="NTF2-like_dom_sf"/>
</dbReference>
<dbReference type="Proteomes" id="UP000229081">
    <property type="component" value="Chromosome"/>
</dbReference>
<keyword evidence="3" id="KW-1185">Reference proteome</keyword>
<evidence type="ECO:0000313" key="3">
    <source>
        <dbReference type="Proteomes" id="UP000229081"/>
    </source>
</evidence>
<dbReference type="EMBL" id="CP024923">
    <property type="protein sequence ID" value="ATY33239.1"/>
    <property type="molecule type" value="Genomic_DNA"/>
</dbReference>
<dbReference type="RefSeq" id="WP_100283043.1">
    <property type="nucleotide sequence ID" value="NZ_CP024923.1"/>
</dbReference>
<gene>
    <name evidence="2" type="ORF">CVN68_15765</name>
</gene>
<dbReference type="KEGG" id="sphc:CVN68_15765"/>
<dbReference type="AlphaFoldDB" id="A0A2K8MMW1"/>
<protein>
    <recommendedName>
        <fullName evidence="4">DUF4440 domain-containing protein</fullName>
    </recommendedName>
</protein>
<evidence type="ECO:0000313" key="2">
    <source>
        <dbReference type="EMBL" id="ATY33239.1"/>
    </source>
</evidence>
<evidence type="ECO:0000256" key="1">
    <source>
        <dbReference type="SAM" id="MobiDB-lite"/>
    </source>
</evidence>